<accession>A0A4R3K251</accession>
<comment type="similarity">
    <text evidence="1">Belongs to the thymidylate kinase family.</text>
</comment>
<dbReference type="InterPro" id="IPR039430">
    <property type="entry name" value="Thymidylate_kin-like_dom"/>
</dbReference>
<evidence type="ECO:0000313" key="7">
    <source>
        <dbReference type="Proteomes" id="UP000295188"/>
    </source>
</evidence>
<dbReference type="SUPFAM" id="SSF52540">
    <property type="entry name" value="P-loop containing nucleoside triphosphate hydrolases"/>
    <property type="match status" value="1"/>
</dbReference>
<dbReference type="OrthoDB" id="9774907at2"/>
<dbReference type="CDD" id="cd01672">
    <property type="entry name" value="TMPK"/>
    <property type="match status" value="1"/>
</dbReference>
<name>A0A4R3K251_9FIRM</name>
<keyword evidence="6" id="KW-0418">Kinase</keyword>
<dbReference type="PANTHER" id="PTHR10344">
    <property type="entry name" value="THYMIDYLATE KINASE"/>
    <property type="match status" value="1"/>
</dbReference>
<dbReference type="PANTHER" id="PTHR10344:SF4">
    <property type="entry name" value="UMP-CMP KINASE 2, MITOCHONDRIAL"/>
    <property type="match status" value="1"/>
</dbReference>
<evidence type="ECO:0000256" key="2">
    <source>
        <dbReference type="ARBA" id="ARBA00017144"/>
    </source>
</evidence>
<dbReference type="EMBL" id="SMAA01000024">
    <property type="protein sequence ID" value="TCS76158.1"/>
    <property type="molecule type" value="Genomic_DNA"/>
</dbReference>
<sequence>MKGKLIIIEAGDGSGKATQTELLYKHLVNDGKDVCKVEYPDYASESSALVKMYLRGDFGKTADSVNAYAASTFFAVDRYASYRLKWKERYDKGAVVIADRYTTSNMVHQAIKIEKPEERSAYLNWLFDLEFNKMGLPQPDLVIFLDMPPQFSDKLLQTRGTSSGNKDIHEADKNYLHHCYAVYKEIAAKYGWNCVNCIAAEKIRPIKEIHGEIYTLVKNKMKTI</sequence>
<dbReference type="Gene3D" id="3.40.50.300">
    <property type="entry name" value="P-loop containing nucleotide triphosphate hydrolases"/>
    <property type="match status" value="1"/>
</dbReference>
<feature type="domain" description="Thymidylate kinase-like" evidence="5">
    <location>
        <begin position="8"/>
        <end position="196"/>
    </location>
</feature>
<reference evidence="6 7" key="1">
    <citation type="submission" date="2019-03" db="EMBL/GenBank/DDBJ databases">
        <title>Genomic Encyclopedia of Type Strains, Phase IV (KMG-IV): sequencing the most valuable type-strain genomes for metagenomic binning, comparative biology and taxonomic classification.</title>
        <authorList>
            <person name="Goeker M."/>
        </authorList>
    </citation>
    <scope>NUCLEOTIDE SEQUENCE [LARGE SCALE GENOMIC DNA]</scope>
    <source>
        <strain evidence="6 7">DSM 20467</strain>
    </source>
</reference>
<keyword evidence="6" id="KW-0808">Transferase</keyword>
<gene>
    <name evidence="6" type="ORF">EDC37_1244</name>
</gene>
<evidence type="ECO:0000259" key="5">
    <source>
        <dbReference type="Pfam" id="PF02223"/>
    </source>
</evidence>
<dbReference type="InterPro" id="IPR027417">
    <property type="entry name" value="P-loop_NTPase"/>
</dbReference>
<dbReference type="GO" id="GO:0006235">
    <property type="term" value="P:dTTP biosynthetic process"/>
    <property type="evidence" value="ECO:0007669"/>
    <property type="project" value="TreeGrafter"/>
</dbReference>
<dbReference type="GO" id="GO:0004798">
    <property type="term" value="F:dTMP kinase activity"/>
    <property type="evidence" value="ECO:0007669"/>
    <property type="project" value="TreeGrafter"/>
</dbReference>
<dbReference type="GO" id="GO:0005829">
    <property type="term" value="C:cytosol"/>
    <property type="evidence" value="ECO:0007669"/>
    <property type="project" value="TreeGrafter"/>
</dbReference>
<dbReference type="AlphaFoldDB" id="A0A4R3K251"/>
<evidence type="ECO:0000256" key="4">
    <source>
        <dbReference type="ARBA" id="ARBA00022840"/>
    </source>
</evidence>
<dbReference type="GO" id="GO:0006233">
    <property type="term" value="P:dTDP biosynthetic process"/>
    <property type="evidence" value="ECO:0007669"/>
    <property type="project" value="TreeGrafter"/>
</dbReference>
<comment type="caution">
    <text evidence="6">The sequence shown here is derived from an EMBL/GenBank/DDBJ whole genome shotgun (WGS) entry which is preliminary data.</text>
</comment>
<evidence type="ECO:0000313" key="6">
    <source>
        <dbReference type="EMBL" id="TCS76158.1"/>
    </source>
</evidence>
<dbReference type="FunFam" id="3.40.50.300:FF:002288">
    <property type="entry name" value="Probable thymidylate kinase"/>
    <property type="match status" value="1"/>
</dbReference>
<keyword evidence="3" id="KW-0547">Nucleotide-binding</keyword>
<proteinExistence type="inferred from homology"/>
<dbReference type="Proteomes" id="UP000295188">
    <property type="component" value="Unassembled WGS sequence"/>
</dbReference>
<dbReference type="GO" id="GO:0005524">
    <property type="term" value="F:ATP binding"/>
    <property type="evidence" value="ECO:0007669"/>
    <property type="project" value="UniProtKB-KW"/>
</dbReference>
<protein>
    <recommendedName>
        <fullName evidence="2">Thymidylate kinase</fullName>
    </recommendedName>
</protein>
<evidence type="ECO:0000256" key="3">
    <source>
        <dbReference type="ARBA" id="ARBA00022741"/>
    </source>
</evidence>
<keyword evidence="7" id="KW-1185">Reference proteome</keyword>
<evidence type="ECO:0000256" key="1">
    <source>
        <dbReference type="ARBA" id="ARBA00009776"/>
    </source>
</evidence>
<organism evidence="6 7">
    <name type="scientific">Pectinatus cerevisiiphilus</name>
    <dbReference type="NCBI Taxonomy" id="86956"/>
    <lineage>
        <taxon>Bacteria</taxon>
        <taxon>Bacillati</taxon>
        <taxon>Bacillota</taxon>
        <taxon>Negativicutes</taxon>
        <taxon>Selenomonadales</taxon>
        <taxon>Selenomonadaceae</taxon>
        <taxon>Pectinatus</taxon>
    </lineage>
</organism>
<keyword evidence="4" id="KW-0067">ATP-binding</keyword>
<dbReference type="Pfam" id="PF02223">
    <property type="entry name" value="Thymidylate_kin"/>
    <property type="match status" value="1"/>
</dbReference>
<dbReference type="RefSeq" id="WP_132551441.1">
    <property type="nucleotide sequence ID" value="NZ_SMAA01000024.1"/>
</dbReference>
<dbReference type="GO" id="GO:0006227">
    <property type="term" value="P:dUDP biosynthetic process"/>
    <property type="evidence" value="ECO:0007669"/>
    <property type="project" value="TreeGrafter"/>
</dbReference>